<proteinExistence type="predicted"/>
<evidence type="ECO:0000313" key="3">
    <source>
        <dbReference type="Proteomes" id="UP001296104"/>
    </source>
</evidence>
<evidence type="ECO:0000256" key="1">
    <source>
        <dbReference type="SAM" id="MobiDB-lite"/>
    </source>
</evidence>
<accession>A0AAI8YVJ2</accession>
<gene>
    <name evidence="2" type="ORF">LECACI_7A002754</name>
</gene>
<dbReference type="EMBL" id="CAVMBE010000012">
    <property type="protein sequence ID" value="CAK3919631.1"/>
    <property type="molecule type" value="Genomic_DNA"/>
</dbReference>
<dbReference type="Proteomes" id="UP001296104">
    <property type="component" value="Unassembled WGS sequence"/>
</dbReference>
<comment type="caution">
    <text evidence="2">The sequence shown here is derived from an EMBL/GenBank/DDBJ whole genome shotgun (WGS) entry which is preliminary data.</text>
</comment>
<feature type="compositionally biased region" description="Basic and acidic residues" evidence="1">
    <location>
        <begin position="1"/>
        <end position="35"/>
    </location>
</feature>
<reference evidence="2" key="1">
    <citation type="submission" date="2023-11" db="EMBL/GenBank/DDBJ databases">
        <authorList>
            <person name="Alioto T."/>
            <person name="Alioto T."/>
            <person name="Gomez Garrido J."/>
        </authorList>
    </citation>
    <scope>NUCLEOTIDE SEQUENCE</scope>
</reference>
<feature type="region of interest" description="Disordered" evidence="1">
    <location>
        <begin position="1"/>
        <end position="41"/>
    </location>
</feature>
<keyword evidence="3" id="KW-1185">Reference proteome</keyword>
<protein>
    <submittedName>
        <fullName evidence="2">Uncharacterized protein</fullName>
    </submittedName>
</protein>
<evidence type="ECO:0000313" key="2">
    <source>
        <dbReference type="EMBL" id="CAK3919631.1"/>
    </source>
</evidence>
<dbReference type="AlphaFoldDB" id="A0AAI8YVJ2"/>
<sequence>MWDEFVEKSKRKSVFFEKEPPQPRRESLEREHLDPLMDEEGTNETRYYRSAEFQQALLEDQIARKLTEPCEPVEQERTGRTSRYLTRRGTMRSSKSSLALFDLEDARARQASEVEIPSPPLPPAYELVVPPSQPTESVAAGSTDSSNSERSSRPRGFSVYLMKGLAPLMSFAARKKNSEATS</sequence>
<feature type="region of interest" description="Disordered" evidence="1">
    <location>
        <begin position="109"/>
        <end position="155"/>
    </location>
</feature>
<organism evidence="2 3">
    <name type="scientific">Lecanosticta acicola</name>
    <dbReference type="NCBI Taxonomy" id="111012"/>
    <lineage>
        <taxon>Eukaryota</taxon>
        <taxon>Fungi</taxon>
        <taxon>Dikarya</taxon>
        <taxon>Ascomycota</taxon>
        <taxon>Pezizomycotina</taxon>
        <taxon>Dothideomycetes</taxon>
        <taxon>Dothideomycetidae</taxon>
        <taxon>Mycosphaerellales</taxon>
        <taxon>Mycosphaerellaceae</taxon>
        <taxon>Lecanosticta</taxon>
    </lineage>
</organism>
<name>A0AAI8YVJ2_9PEZI</name>